<sequence>MDQAPIKKYFCIGKESLVNSASIFVVLLVCQVVVWLLDGKASAFDSALSALLHYGKDSISILFLTTSSMLLLAVTLFFEGAAVALIFRKYVTIPALNISGHMLSMAAGSTVGWYFIVSIENHFDFIVLLQVIFIYLANIVFSIICLSASPFFNTDLAKLKEEHGKFITGLTIFMGAIASVVMYLGYVYNFNPIGTGH</sequence>
<keyword evidence="3" id="KW-1185">Reference proteome</keyword>
<dbReference type="AlphaFoldDB" id="A0A0K6GUB7"/>
<accession>A0A0K6GUB7</accession>
<feature type="transmembrane region" description="Helical" evidence="1">
    <location>
        <begin position="125"/>
        <end position="146"/>
    </location>
</feature>
<protein>
    <submittedName>
        <fullName evidence="2">Uncharacterized protein</fullName>
    </submittedName>
</protein>
<feature type="transmembrane region" description="Helical" evidence="1">
    <location>
        <begin position="61"/>
        <end position="87"/>
    </location>
</feature>
<feature type="transmembrane region" description="Helical" evidence="1">
    <location>
        <begin position="17"/>
        <end position="37"/>
    </location>
</feature>
<dbReference type="RefSeq" id="WP_055437762.1">
    <property type="nucleotide sequence ID" value="NZ_CYHB01000001.1"/>
</dbReference>
<keyword evidence="1" id="KW-1133">Transmembrane helix</keyword>
<proteinExistence type="predicted"/>
<dbReference type="EMBL" id="CYHB01000001">
    <property type="protein sequence ID" value="CUA82380.1"/>
    <property type="molecule type" value="Genomic_DNA"/>
</dbReference>
<feature type="transmembrane region" description="Helical" evidence="1">
    <location>
        <begin position="99"/>
        <end position="119"/>
    </location>
</feature>
<dbReference type="Proteomes" id="UP000182598">
    <property type="component" value="Unassembled WGS sequence"/>
</dbReference>
<evidence type="ECO:0000313" key="2">
    <source>
        <dbReference type="EMBL" id="CUA82380.1"/>
    </source>
</evidence>
<evidence type="ECO:0000313" key="3">
    <source>
        <dbReference type="Proteomes" id="UP000182598"/>
    </source>
</evidence>
<reference evidence="3" key="1">
    <citation type="submission" date="2015-08" db="EMBL/GenBank/DDBJ databases">
        <authorList>
            <person name="Varghese N."/>
        </authorList>
    </citation>
    <scope>NUCLEOTIDE SEQUENCE [LARGE SCALE GENOMIC DNA]</scope>
    <source>
        <strain evidence="3">DSM 27808</strain>
    </source>
</reference>
<name>A0A0K6GUB7_9GAMM</name>
<keyword evidence="1" id="KW-0812">Transmembrane</keyword>
<keyword evidence="1" id="KW-0472">Membrane</keyword>
<evidence type="ECO:0000256" key="1">
    <source>
        <dbReference type="SAM" id="Phobius"/>
    </source>
</evidence>
<feature type="transmembrane region" description="Helical" evidence="1">
    <location>
        <begin position="166"/>
        <end position="188"/>
    </location>
</feature>
<gene>
    <name evidence="2" type="ORF">Ga0061064_0005</name>
</gene>
<organism evidence="2 3">
    <name type="scientific">Pseudidiomarina woesei</name>
    <dbReference type="NCBI Taxonomy" id="1381080"/>
    <lineage>
        <taxon>Bacteria</taxon>
        <taxon>Pseudomonadati</taxon>
        <taxon>Pseudomonadota</taxon>
        <taxon>Gammaproteobacteria</taxon>
        <taxon>Alteromonadales</taxon>
        <taxon>Idiomarinaceae</taxon>
        <taxon>Pseudidiomarina</taxon>
    </lineage>
</organism>